<proteinExistence type="predicted"/>
<dbReference type="Proteomes" id="UP000664859">
    <property type="component" value="Unassembled WGS sequence"/>
</dbReference>
<sequence length="113" mass="12646">QWIQLRAHGQAGSWCGRRKHQVVSHRGHLYLLGGYAMEGTSSLNLNDVWRSDDGAHWSQITPRAPWSGRDGHVALEHLGSIYIMGGTQDLRSNDNDVWRSANGVNWVQVCRAA</sequence>
<feature type="non-terminal residue" evidence="1">
    <location>
        <position position="1"/>
    </location>
</feature>
<accession>A0A835YGT5</accession>
<dbReference type="EMBL" id="JAFCMP010000557">
    <property type="protein sequence ID" value="KAG5174930.1"/>
    <property type="molecule type" value="Genomic_DNA"/>
</dbReference>
<dbReference type="InterPro" id="IPR015915">
    <property type="entry name" value="Kelch-typ_b-propeller"/>
</dbReference>
<dbReference type="AlphaFoldDB" id="A0A835YGT5"/>
<organism evidence="1 2">
    <name type="scientific">Tribonema minus</name>
    <dbReference type="NCBI Taxonomy" id="303371"/>
    <lineage>
        <taxon>Eukaryota</taxon>
        <taxon>Sar</taxon>
        <taxon>Stramenopiles</taxon>
        <taxon>Ochrophyta</taxon>
        <taxon>PX clade</taxon>
        <taxon>Xanthophyceae</taxon>
        <taxon>Tribonematales</taxon>
        <taxon>Tribonemataceae</taxon>
        <taxon>Tribonema</taxon>
    </lineage>
</organism>
<dbReference type="SUPFAM" id="SSF117281">
    <property type="entry name" value="Kelch motif"/>
    <property type="match status" value="1"/>
</dbReference>
<evidence type="ECO:0000313" key="2">
    <source>
        <dbReference type="Proteomes" id="UP000664859"/>
    </source>
</evidence>
<gene>
    <name evidence="1" type="ORF">JKP88DRAFT_152997</name>
</gene>
<feature type="non-terminal residue" evidence="1">
    <location>
        <position position="113"/>
    </location>
</feature>
<dbReference type="Gene3D" id="2.120.10.80">
    <property type="entry name" value="Kelch-type beta propeller"/>
    <property type="match status" value="1"/>
</dbReference>
<name>A0A835YGT5_9STRA</name>
<keyword evidence="2" id="KW-1185">Reference proteome</keyword>
<dbReference type="OrthoDB" id="68380at2759"/>
<evidence type="ECO:0000313" key="1">
    <source>
        <dbReference type="EMBL" id="KAG5174930.1"/>
    </source>
</evidence>
<protein>
    <submittedName>
        <fullName evidence="1">Cell wall surface anchor family protein</fullName>
    </submittedName>
</protein>
<reference evidence="1" key="1">
    <citation type="submission" date="2021-02" db="EMBL/GenBank/DDBJ databases">
        <title>First Annotated Genome of the Yellow-green Alga Tribonema minus.</title>
        <authorList>
            <person name="Mahan K.M."/>
        </authorList>
    </citation>
    <scope>NUCLEOTIDE SEQUENCE</scope>
    <source>
        <strain evidence="1">UTEX B ZZ1240</strain>
    </source>
</reference>
<comment type="caution">
    <text evidence="1">The sequence shown here is derived from an EMBL/GenBank/DDBJ whole genome shotgun (WGS) entry which is preliminary data.</text>
</comment>